<name>A0A1Y1IW78_KLENI</name>
<evidence type="ECO:0008006" key="4">
    <source>
        <dbReference type="Google" id="ProtNLM"/>
    </source>
</evidence>
<proteinExistence type="predicted"/>
<dbReference type="InterPro" id="IPR027417">
    <property type="entry name" value="P-loop_NTPase"/>
</dbReference>
<reference evidence="2 3" key="1">
    <citation type="journal article" date="2014" name="Nat. Commun.">
        <title>Klebsormidium flaccidum genome reveals primary factors for plant terrestrial adaptation.</title>
        <authorList>
            <person name="Hori K."/>
            <person name="Maruyama F."/>
            <person name="Fujisawa T."/>
            <person name="Togashi T."/>
            <person name="Yamamoto N."/>
            <person name="Seo M."/>
            <person name="Sato S."/>
            <person name="Yamada T."/>
            <person name="Mori H."/>
            <person name="Tajima N."/>
            <person name="Moriyama T."/>
            <person name="Ikeuchi M."/>
            <person name="Watanabe M."/>
            <person name="Wada H."/>
            <person name="Kobayashi K."/>
            <person name="Saito M."/>
            <person name="Masuda T."/>
            <person name="Sasaki-Sekimoto Y."/>
            <person name="Mashiguchi K."/>
            <person name="Awai K."/>
            <person name="Shimojima M."/>
            <person name="Masuda S."/>
            <person name="Iwai M."/>
            <person name="Nobusawa T."/>
            <person name="Narise T."/>
            <person name="Kondo S."/>
            <person name="Saito H."/>
            <person name="Sato R."/>
            <person name="Murakawa M."/>
            <person name="Ihara Y."/>
            <person name="Oshima-Yamada Y."/>
            <person name="Ohtaka K."/>
            <person name="Satoh M."/>
            <person name="Sonobe K."/>
            <person name="Ishii M."/>
            <person name="Ohtani R."/>
            <person name="Kanamori-Sato M."/>
            <person name="Honoki R."/>
            <person name="Miyazaki D."/>
            <person name="Mochizuki H."/>
            <person name="Umetsu J."/>
            <person name="Higashi K."/>
            <person name="Shibata D."/>
            <person name="Kamiya Y."/>
            <person name="Sato N."/>
            <person name="Nakamura Y."/>
            <person name="Tabata S."/>
            <person name="Ida S."/>
            <person name="Kurokawa K."/>
            <person name="Ohta H."/>
        </authorList>
    </citation>
    <scope>NUCLEOTIDE SEQUENCE [LARGE SCALE GENOMIC DNA]</scope>
    <source>
        <strain evidence="2 3">NIES-2285</strain>
    </source>
</reference>
<evidence type="ECO:0000313" key="3">
    <source>
        <dbReference type="Proteomes" id="UP000054558"/>
    </source>
</evidence>
<keyword evidence="1" id="KW-0378">Hydrolase</keyword>
<dbReference type="Proteomes" id="UP000054558">
    <property type="component" value="Unassembled WGS sequence"/>
</dbReference>
<dbReference type="AlphaFoldDB" id="A0A1Y1IW78"/>
<organism evidence="2 3">
    <name type="scientific">Klebsormidium nitens</name>
    <name type="common">Green alga</name>
    <name type="synonym">Ulothrix nitens</name>
    <dbReference type="NCBI Taxonomy" id="105231"/>
    <lineage>
        <taxon>Eukaryota</taxon>
        <taxon>Viridiplantae</taxon>
        <taxon>Streptophyta</taxon>
        <taxon>Klebsormidiophyceae</taxon>
        <taxon>Klebsormidiales</taxon>
        <taxon>Klebsormidiaceae</taxon>
        <taxon>Klebsormidium</taxon>
    </lineage>
</organism>
<evidence type="ECO:0000256" key="1">
    <source>
        <dbReference type="ARBA" id="ARBA00022801"/>
    </source>
</evidence>
<dbReference type="PANTHER" id="PTHR35372">
    <property type="entry name" value="ATP BINDING PROTEIN-RELATED"/>
    <property type="match status" value="1"/>
</dbReference>
<gene>
    <name evidence="2" type="ORF">KFL_017930010</name>
</gene>
<evidence type="ECO:0000313" key="2">
    <source>
        <dbReference type="EMBL" id="GAQ93671.1"/>
    </source>
</evidence>
<sequence>MNGYSGSNGKGVLKQALRKAFGRYNCARNKAIFIKLTFKANASAASSHLMQIRTKRFVTNDELEGREVLHTSFLKEATGGGELDARELFCKPQSYVPQFKLCLFTNYRPDFPSDDTALIRRLVLLMFNYTFKNPHELDATNKMHKPIDVTWKPYFESDEGAADTLDFCVQGAIMYHAKRALAPASKVLSPVPEESSAAVMEYASENDKLQVFIDEACTTKETTEGEAASVTRTEFVEAFTNFLYSSGHDVGMAGDGLTRAMRLKGFPQERGNGILIRTMDEATGGGELDARELFCKPQSYVPQFKLCLFTNYRPDFPSDDTALIRRLVLLMFNYTFKNPHELDATNKMHKPIDVTWKPYFESDEGAADTLDFCVQGAIMYYAKRALAPASKVLSPVPEEFSAAVMEYASENDKLQVFIDEACTTKETAEGEAASVTRTEFVEAFTNFLYSSGHDVGMAGDGLTRAMRLKGFPQERGKAILIRTIDGKKRLRGFFGIRLKTEKELAQTDAQGNLP</sequence>
<protein>
    <recommendedName>
        <fullName evidence="4">SF3 helicase domain-containing protein</fullName>
    </recommendedName>
</protein>
<dbReference type="GO" id="GO:0016787">
    <property type="term" value="F:hydrolase activity"/>
    <property type="evidence" value="ECO:0007669"/>
    <property type="project" value="UniProtKB-KW"/>
</dbReference>
<dbReference type="InterPro" id="IPR051620">
    <property type="entry name" value="ORF904-like_C"/>
</dbReference>
<accession>A0A1Y1IW78</accession>
<dbReference type="OrthoDB" id="2375545at2759"/>
<keyword evidence="3" id="KW-1185">Reference proteome</keyword>
<dbReference type="EMBL" id="DF238742">
    <property type="protein sequence ID" value="GAQ93671.1"/>
    <property type="molecule type" value="Genomic_DNA"/>
</dbReference>
<dbReference type="PANTHER" id="PTHR35372:SF2">
    <property type="entry name" value="SF3 HELICASE DOMAIN-CONTAINING PROTEIN"/>
    <property type="match status" value="1"/>
</dbReference>
<dbReference type="Gene3D" id="3.40.50.300">
    <property type="entry name" value="P-loop containing nucleotide triphosphate hydrolases"/>
    <property type="match status" value="1"/>
</dbReference>